<dbReference type="InterPro" id="IPR025452">
    <property type="entry name" value="DUF4218"/>
</dbReference>
<feature type="region of interest" description="Disordered" evidence="1">
    <location>
        <begin position="386"/>
        <end position="413"/>
    </location>
</feature>
<dbReference type="Pfam" id="PF13960">
    <property type="entry name" value="DUF4218"/>
    <property type="match status" value="1"/>
</dbReference>
<evidence type="ECO:0000259" key="3">
    <source>
        <dbReference type="Pfam" id="PF26133"/>
    </source>
</evidence>
<evidence type="ECO:0008006" key="6">
    <source>
        <dbReference type="Google" id="ProtNLM"/>
    </source>
</evidence>
<dbReference type="PANTHER" id="PTHR48258:SF9">
    <property type="entry name" value="OS01G0348150 PROTEIN"/>
    <property type="match status" value="1"/>
</dbReference>
<feature type="compositionally biased region" description="Basic and acidic residues" evidence="1">
    <location>
        <begin position="33"/>
        <end position="49"/>
    </location>
</feature>
<feature type="region of interest" description="Disordered" evidence="1">
    <location>
        <begin position="1061"/>
        <end position="1120"/>
    </location>
</feature>
<evidence type="ECO:0000313" key="5">
    <source>
        <dbReference type="Proteomes" id="UP001231189"/>
    </source>
</evidence>
<feature type="region of interest" description="Disordered" evidence="1">
    <location>
        <begin position="1789"/>
        <end position="1809"/>
    </location>
</feature>
<dbReference type="EMBL" id="JAUUTY010000003">
    <property type="protein sequence ID" value="KAK1661309.1"/>
    <property type="molecule type" value="Genomic_DNA"/>
</dbReference>
<dbReference type="Pfam" id="PF26133">
    <property type="entry name" value="DUF8039"/>
    <property type="match status" value="1"/>
</dbReference>
<feature type="region of interest" description="Disordered" evidence="1">
    <location>
        <begin position="855"/>
        <end position="921"/>
    </location>
</feature>
<feature type="domain" description="DUF4218" evidence="2">
    <location>
        <begin position="512"/>
        <end position="610"/>
    </location>
</feature>
<name>A0AAD8SP83_LOLMU</name>
<feature type="compositionally biased region" description="Acidic residues" evidence="1">
    <location>
        <begin position="395"/>
        <end position="408"/>
    </location>
</feature>
<reference evidence="4" key="1">
    <citation type="submission" date="2023-07" db="EMBL/GenBank/DDBJ databases">
        <title>A chromosome-level genome assembly of Lolium multiflorum.</title>
        <authorList>
            <person name="Chen Y."/>
            <person name="Copetti D."/>
            <person name="Kolliker R."/>
            <person name="Studer B."/>
        </authorList>
    </citation>
    <scope>NUCLEOTIDE SEQUENCE</scope>
    <source>
        <strain evidence="4">02402/16</strain>
        <tissue evidence="4">Leaf</tissue>
    </source>
</reference>
<accession>A0AAD8SP83</accession>
<dbReference type="Proteomes" id="UP001231189">
    <property type="component" value="Unassembled WGS sequence"/>
</dbReference>
<feature type="compositionally biased region" description="Acidic residues" evidence="1">
    <location>
        <begin position="1083"/>
        <end position="1106"/>
    </location>
</feature>
<feature type="compositionally biased region" description="Low complexity" evidence="1">
    <location>
        <begin position="944"/>
        <end position="963"/>
    </location>
</feature>
<gene>
    <name evidence="4" type="ORF">QYE76_049468</name>
</gene>
<feature type="compositionally biased region" description="Low complexity" evidence="1">
    <location>
        <begin position="876"/>
        <end position="900"/>
    </location>
</feature>
<feature type="domain" description="DUF8039" evidence="3">
    <location>
        <begin position="1606"/>
        <end position="1692"/>
    </location>
</feature>
<feature type="region of interest" description="Disordered" evidence="1">
    <location>
        <begin position="935"/>
        <end position="964"/>
    </location>
</feature>
<feature type="region of interest" description="Disordered" evidence="1">
    <location>
        <begin position="1004"/>
        <end position="1023"/>
    </location>
</feature>
<feature type="compositionally biased region" description="Polar residues" evidence="1">
    <location>
        <begin position="1014"/>
        <end position="1023"/>
    </location>
</feature>
<feature type="region of interest" description="Disordered" evidence="1">
    <location>
        <begin position="28"/>
        <end position="90"/>
    </location>
</feature>
<keyword evidence="5" id="KW-1185">Reference proteome</keyword>
<feature type="compositionally biased region" description="Pro residues" evidence="1">
    <location>
        <begin position="901"/>
        <end position="916"/>
    </location>
</feature>
<dbReference type="PANTHER" id="PTHR48258">
    <property type="entry name" value="DUF4218 DOMAIN-CONTAINING PROTEIN-RELATED"/>
    <property type="match status" value="1"/>
</dbReference>
<feature type="region of interest" description="Disordered" evidence="1">
    <location>
        <begin position="1351"/>
        <end position="1375"/>
    </location>
</feature>
<organism evidence="4 5">
    <name type="scientific">Lolium multiflorum</name>
    <name type="common">Italian ryegrass</name>
    <name type="synonym">Lolium perenne subsp. multiflorum</name>
    <dbReference type="NCBI Taxonomy" id="4521"/>
    <lineage>
        <taxon>Eukaryota</taxon>
        <taxon>Viridiplantae</taxon>
        <taxon>Streptophyta</taxon>
        <taxon>Embryophyta</taxon>
        <taxon>Tracheophyta</taxon>
        <taxon>Spermatophyta</taxon>
        <taxon>Magnoliopsida</taxon>
        <taxon>Liliopsida</taxon>
        <taxon>Poales</taxon>
        <taxon>Poaceae</taxon>
        <taxon>BOP clade</taxon>
        <taxon>Pooideae</taxon>
        <taxon>Poodae</taxon>
        <taxon>Poeae</taxon>
        <taxon>Poeae Chloroplast Group 2 (Poeae type)</taxon>
        <taxon>Loliodinae</taxon>
        <taxon>Loliinae</taxon>
        <taxon>Lolium</taxon>
    </lineage>
</organism>
<evidence type="ECO:0000256" key="1">
    <source>
        <dbReference type="SAM" id="MobiDB-lite"/>
    </source>
</evidence>
<sequence>MVRDHLLMRGFMDGYRWEGDEDDYEFVHGISTRNKEGGDQDVEDLGHDQDVEDPGDDHDHNVGDPGPDDGEDQDGGHHEDEDDGPSSMDWVQDPYLQELLLKQTSNARAAAREKAKMDQLEVDAVTPLYEGCRPEDTHLKVTLMALEMKVKHKMTDTSFNDNMSFWQERLPKGNDINLYMGLLKEELATLWDTPANTWDAAAEEYFPMRAALLTTVHDFLGYGYVAGQVVHGFNACVRCMDDTTYRQLDRDPGSSKTVFMGHRRWLRDEDPWRKRKDLFDGEDEPRRRPRTRSGEQIDELLKNWKECPPPGKKRKAPEPLLKVWKTRSVFWDLPYWKILRVPHSLDVMHITKNVCESLLGTLLNMPEKTKDGPKARYDLQSIGIREELHAGRPNDDDDDDDDDDEAEDTQSRRKGKKAKKIEYYCPPACFTLSQKEIEQFFDCLLGVKLPYGYAGKISRYLDKAKQRFSGMKSHDCHVLMTQILPVAIRGIMDAHVRETLFGLCNFFDVISRKSVGVRQLRRLQEEIVVILCELEMYFPPAFFDVMVHLLVHIVEDIIQLGPTFLHSMMPFERMNGVIKGYVRNRARPDGSIAKGFLTEECISFCTSYLEIENPVGLPVNRHLGKLAGWGHRDGSREMHVDFKGRIADFERANLVALQHIDVVDPWVVEHKTFIAKTYSDQGQQRTDGDIIKEHNSTFTRWFKDKMLTYPIDEDSSAEEKLIFALSQGAEHNLMTFQAYDINGYTFYTEEKDMKSDYQNSGVTMESYTGDVKQRYYGKIEEIWELSYAGENVPMFRVRWAKNVIKEDRHFTTMVIPEAKSKTAGAKVTAKYEPWIPPAATSFCLATLPSLAILSGATSPATPPRRHERPDPPLRPPLLAKSRPSSSPHPQSPPRSLSISISPPPTPLSTGPSPPRIPAGDHLSHRRRPILCLVAPQAVHRGERTPPATSSSISPPRSRTSSTSDAACDLVLDLTAEEPSTADATRLHRCASFPGRVEHLTAALASSSTRSNNSPLGDSTRLTGSTELPIIAEISNMANNEEAGGSGSKPFWMLTDEMEVMESQPRRDDGEDDGTDPEYRADDAAEDDTTDGAAEDDTTDGAAEDDTGAPKKLRRERRPNVLSTVKQAFTEVNASGHPTAPPDLVKGYSAQLGCILRSTVSINTENLRHPDRANLRTLLFKKLHERYEFPVDCSEKRLMRNKVHNAALTKMSTALASWRNRVKKMINSGASYDKIKESNPSITEQDYADFKIKCESESTSDSSQWGKDMRKLNLGTHKLGPGGFRAAQPKWDAADEERVKNGLEPLFPQYKNKQTRNFLLARYRIDPKTKELTTTPDVKQFEALLAKEIAAESEKEASSGAGSTSSSQCAPWDNPLNRALNAHKKRDPLSKPTSAGRVAGEGCSMKWSDYYKSGKKERKAPIDEKEVAQLKAQVAQIPTLVEEQVRQQVQQIVETQQRTQRQQVEDQVGTTLSSIIPTLVAGLDEWYRGGKKGPPPVPSFTGSNSHNVEPSVSPQAATMVSPAAPTLVAPAAPTLVAPAAPTLVSPAAPTLVSPAAPLLQLNAPVAADNTPPGTAPTSGHSISCTPAAGGASTLAELDAITSSAVDVPCTLLHFVNGELIDVAKAKIVQPSNRQLHGRPMQPDVYRIQLVRVLSGYDDVVPPFQPHGADEDEVLTLQHCFNWSMVWPKSQIRLGARGTTPQTTPPALPAPSHGKTTPTVPPSADEDMQMAQDEDMQMAQDPNDGPYEDSTFANLDCNFDFGVDYDLSSQPSQAAAEGKTYCNKRRLFSSQETPPAADFTETQPKAGVRSVISPNTLKKACAEENAVPVNTKPKGRKRKKKDDKSASQPAPIRAQDGPPVPKNIEARVHVSGERMLIKRLYDAAPGPMRSLVDGIQFMEERRIREKDHGYPVYIAKVPSGHGFVDSDFAAKIFLRYDDIFAMLNSYPLHYTFIRLYSLSKAMRIIRDHTPGIAIADPFYMRAVHLATAGDRAVASEYLKGFFLANQKKYNLLLPVFPEDNTCTLISVTPRHSMATYLDADGKSSTDYTNVKAVLDDALNGYVKAKGHMERPNVRYGKHVFKHQTKFPCVKKPPSSMKDAYYALYHMNKFIRDQQQLTLPEHLRDWANKLARVPDDGIKQDFFRIQTEFCEIIHQDVIRSAGEFYAGYQPSNSDIDTMLQMQGDDYRSWMCLKKGGGFIHAPSGKS</sequence>
<proteinExistence type="predicted"/>
<dbReference type="InterPro" id="IPR058352">
    <property type="entry name" value="DUF8039"/>
</dbReference>
<protein>
    <recommendedName>
        <fullName evidence="6">DUF4218 domain-containing protein</fullName>
    </recommendedName>
</protein>
<comment type="caution">
    <text evidence="4">The sequence shown here is derived from an EMBL/GenBank/DDBJ whole genome shotgun (WGS) entry which is preliminary data.</text>
</comment>
<evidence type="ECO:0000313" key="4">
    <source>
        <dbReference type="EMBL" id="KAK1661309.1"/>
    </source>
</evidence>
<evidence type="ECO:0000259" key="2">
    <source>
        <dbReference type="Pfam" id="PF13960"/>
    </source>
</evidence>
<feature type="compositionally biased region" description="Low complexity" evidence="1">
    <location>
        <begin position="1357"/>
        <end position="1366"/>
    </location>
</feature>
<dbReference type="InterPro" id="IPR004242">
    <property type="entry name" value="Transposase_21"/>
</dbReference>
<feature type="compositionally biased region" description="Low complexity" evidence="1">
    <location>
        <begin position="1004"/>
        <end position="1013"/>
    </location>
</feature>
<feature type="region of interest" description="Disordered" evidence="1">
    <location>
        <begin position="1694"/>
        <end position="1724"/>
    </location>
</feature>
<feature type="region of interest" description="Disordered" evidence="1">
    <location>
        <begin position="1821"/>
        <end position="1861"/>
    </location>
</feature>
<dbReference type="Pfam" id="PF02992">
    <property type="entry name" value="Transposase_21"/>
    <property type="match status" value="1"/>
</dbReference>